<keyword evidence="2" id="KW-1185">Reference proteome</keyword>
<dbReference type="Proteomes" id="UP000239001">
    <property type="component" value="Unassembled WGS sequence"/>
</dbReference>
<evidence type="ECO:0000313" key="2">
    <source>
        <dbReference type="Proteomes" id="UP000239001"/>
    </source>
</evidence>
<organism evidence="1 2">
    <name type="scientific">Aphanothece hegewaldii CCALA 016</name>
    <dbReference type="NCBI Taxonomy" id="2107694"/>
    <lineage>
        <taxon>Bacteria</taxon>
        <taxon>Bacillati</taxon>
        <taxon>Cyanobacteriota</taxon>
        <taxon>Cyanophyceae</taxon>
        <taxon>Oscillatoriophycideae</taxon>
        <taxon>Chroococcales</taxon>
        <taxon>Aphanothecaceae</taxon>
        <taxon>Aphanothece</taxon>
    </lineage>
</organism>
<reference evidence="1 2" key="1">
    <citation type="submission" date="2018-03" db="EMBL/GenBank/DDBJ databases">
        <title>The ancient ancestry and fast evolution of plastids.</title>
        <authorList>
            <person name="Moore K.R."/>
            <person name="Magnabosco C."/>
            <person name="Momper L."/>
            <person name="Gold D.A."/>
            <person name="Bosak T."/>
            <person name="Fournier G.P."/>
        </authorList>
    </citation>
    <scope>NUCLEOTIDE SEQUENCE [LARGE SCALE GENOMIC DNA]</scope>
    <source>
        <strain evidence="1 2">CCALA 016</strain>
    </source>
</reference>
<proteinExistence type="predicted"/>
<dbReference type="RefSeq" id="WP_106455780.1">
    <property type="nucleotide sequence ID" value="NZ_PXOH01000004.1"/>
</dbReference>
<evidence type="ECO:0008006" key="3">
    <source>
        <dbReference type="Google" id="ProtNLM"/>
    </source>
</evidence>
<evidence type="ECO:0000313" key="1">
    <source>
        <dbReference type="EMBL" id="PSF38339.1"/>
    </source>
</evidence>
<dbReference type="InterPro" id="IPR026374">
    <property type="entry name" value="Cyano_PEP"/>
</dbReference>
<accession>A0A2T1M162</accession>
<name>A0A2T1M162_9CHRO</name>
<sequence>MRNAKVLIFAVGTAIGWYVSTPNLAQAAIVNMNLSFINSSKEQIGKGSFSYDDEAPIEAINGEHNDIQIGIVKKWFYIKSFEATVKNMSWGLPSLGIWDSENKQTFSISYNTYGDPNIINQWIMGDHKFGSSPALIMGQQSFTVLTSKEPLGGKWVASLVDNDTPDVPSDGVPEPPTILGSLFAIGILTLFKRVMGVKKSG</sequence>
<gene>
    <name evidence="1" type="ORF">C7H19_04925</name>
</gene>
<dbReference type="AlphaFoldDB" id="A0A2T1M162"/>
<dbReference type="EMBL" id="PXOH01000004">
    <property type="protein sequence ID" value="PSF38339.1"/>
    <property type="molecule type" value="Genomic_DNA"/>
</dbReference>
<comment type="caution">
    <text evidence="1">The sequence shown here is derived from an EMBL/GenBank/DDBJ whole genome shotgun (WGS) entry which is preliminary data.</text>
</comment>
<protein>
    <recommendedName>
        <fullName evidence="3">PEP-CTERM sorting domain-containing protein</fullName>
    </recommendedName>
</protein>
<dbReference type="NCBIfam" id="TIGR04155">
    <property type="entry name" value="cyano_PEP"/>
    <property type="match status" value="1"/>
</dbReference>
<reference evidence="1 2" key="2">
    <citation type="submission" date="2018-03" db="EMBL/GenBank/DDBJ databases">
        <authorList>
            <person name="Keele B.F."/>
        </authorList>
    </citation>
    <scope>NUCLEOTIDE SEQUENCE [LARGE SCALE GENOMIC DNA]</scope>
    <source>
        <strain evidence="1 2">CCALA 016</strain>
    </source>
</reference>